<protein>
    <submittedName>
        <fullName evidence="1">Uncharacterized protein</fullName>
    </submittedName>
</protein>
<sequence length="32" mass="3688">RYQLRLVQPTCILRRIAEFEKTQLVVAALCVG</sequence>
<evidence type="ECO:0000313" key="2">
    <source>
        <dbReference type="Proteomes" id="UP000265520"/>
    </source>
</evidence>
<comment type="caution">
    <text evidence="1">The sequence shown here is derived from an EMBL/GenBank/DDBJ whole genome shotgun (WGS) entry which is preliminary data.</text>
</comment>
<dbReference type="Proteomes" id="UP000265520">
    <property type="component" value="Unassembled WGS sequence"/>
</dbReference>
<organism evidence="1 2">
    <name type="scientific">Trifolium medium</name>
    <dbReference type="NCBI Taxonomy" id="97028"/>
    <lineage>
        <taxon>Eukaryota</taxon>
        <taxon>Viridiplantae</taxon>
        <taxon>Streptophyta</taxon>
        <taxon>Embryophyta</taxon>
        <taxon>Tracheophyta</taxon>
        <taxon>Spermatophyta</taxon>
        <taxon>Magnoliopsida</taxon>
        <taxon>eudicotyledons</taxon>
        <taxon>Gunneridae</taxon>
        <taxon>Pentapetalae</taxon>
        <taxon>rosids</taxon>
        <taxon>fabids</taxon>
        <taxon>Fabales</taxon>
        <taxon>Fabaceae</taxon>
        <taxon>Papilionoideae</taxon>
        <taxon>50 kb inversion clade</taxon>
        <taxon>NPAAA clade</taxon>
        <taxon>Hologalegina</taxon>
        <taxon>IRL clade</taxon>
        <taxon>Trifolieae</taxon>
        <taxon>Trifolium</taxon>
    </lineage>
</organism>
<proteinExistence type="predicted"/>
<keyword evidence="2" id="KW-1185">Reference proteome</keyword>
<dbReference type="AlphaFoldDB" id="A0A392NYV8"/>
<reference evidence="1 2" key="1">
    <citation type="journal article" date="2018" name="Front. Plant Sci.">
        <title>Red Clover (Trifolium pratense) and Zigzag Clover (T. medium) - A Picture of Genomic Similarities and Differences.</title>
        <authorList>
            <person name="Dluhosova J."/>
            <person name="Istvanek J."/>
            <person name="Nedelnik J."/>
            <person name="Repkova J."/>
        </authorList>
    </citation>
    <scope>NUCLEOTIDE SEQUENCE [LARGE SCALE GENOMIC DNA]</scope>
    <source>
        <strain evidence="2">cv. 10/8</strain>
        <tissue evidence="1">Leaf</tissue>
    </source>
</reference>
<accession>A0A392NYV8</accession>
<feature type="non-terminal residue" evidence="1">
    <location>
        <position position="1"/>
    </location>
</feature>
<dbReference type="EMBL" id="LXQA010057139">
    <property type="protein sequence ID" value="MCI04968.1"/>
    <property type="molecule type" value="Genomic_DNA"/>
</dbReference>
<evidence type="ECO:0000313" key="1">
    <source>
        <dbReference type="EMBL" id="MCI04968.1"/>
    </source>
</evidence>
<name>A0A392NYV8_9FABA</name>